<dbReference type="SUPFAM" id="SSF54695">
    <property type="entry name" value="POZ domain"/>
    <property type="match status" value="1"/>
</dbReference>
<comment type="caution">
    <text evidence="2">The sequence shown here is derived from an EMBL/GenBank/DDBJ whole genome shotgun (WGS) entry which is preliminary data.</text>
</comment>
<dbReference type="Proteomes" id="UP001328107">
    <property type="component" value="Unassembled WGS sequence"/>
</dbReference>
<dbReference type="Gene3D" id="3.30.710.10">
    <property type="entry name" value="Potassium Channel Kv1.1, Chain A"/>
    <property type="match status" value="1"/>
</dbReference>
<accession>A0AAN4Z593</accession>
<dbReference type="Pfam" id="PF00651">
    <property type="entry name" value="BTB"/>
    <property type="match status" value="1"/>
</dbReference>
<dbReference type="PROSITE" id="PS50097">
    <property type="entry name" value="BTB"/>
    <property type="match status" value="1"/>
</dbReference>
<name>A0AAN4Z593_9BILA</name>
<dbReference type="InterPro" id="IPR000210">
    <property type="entry name" value="BTB/POZ_dom"/>
</dbReference>
<feature type="domain" description="BTB" evidence="1">
    <location>
        <begin position="117"/>
        <end position="165"/>
    </location>
</feature>
<dbReference type="EMBL" id="BTRK01000002">
    <property type="protein sequence ID" value="GMR34306.1"/>
    <property type="molecule type" value="Genomic_DNA"/>
</dbReference>
<feature type="non-terminal residue" evidence="2">
    <location>
        <position position="1"/>
    </location>
</feature>
<keyword evidence="3" id="KW-1185">Reference proteome</keyword>
<dbReference type="InterPro" id="IPR011333">
    <property type="entry name" value="SKP1/BTB/POZ_sf"/>
</dbReference>
<gene>
    <name evidence="2" type="ORF">PMAYCL1PPCAC_04501</name>
</gene>
<evidence type="ECO:0000259" key="1">
    <source>
        <dbReference type="PROSITE" id="PS50097"/>
    </source>
</evidence>
<dbReference type="AlphaFoldDB" id="A0AAN4Z593"/>
<evidence type="ECO:0000313" key="2">
    <source>
        <dbReference type="EMBL" id="GMR34306.1"/>
    </source>
</evidence>
<dbReference type="PANTHER" id="PTHR47022">
    <property type="entry name" value="BTB AND MATH DOMAIN-CONTAINING PROTEIN 36-RELATED"/>
    <property type="match status" value="1"/>
</dbReference>
<protein>
    <recommendedName>
        <fullName evidence="1">BTB domain-containing protein</fullName>
    </recommendedName>
</protein>
<dbReference type="PANTHER" id="PTHR47022:SF1">
    <property type="entry name" value="BTB AND MATH DOMAIN-CONTAINING PROTEIN 36-RELATED"/>
    <property type="match status" value="1"/>
</dbReference>
<proteinExistence type="predicted"/>
<reference evidence="3" key="1">
    <citation type="submission" date="2022-10" db="EMBL/GenBank/DDBJ databases">
        <title>Genome assembly of Pristionchus species.</title>
        <authorList>
            <person name="Yoshida K."/>
            <person name="Sommer R.J."/>
        </authorList>
    </citation>
    <scope>NUCLEOTIDE SEQUENCE [LARGE SCALE GENOMIC DNA]</scope>
    <source>
        <strain evidence="3">RS5460</strain>
    </source>
</reference>
<dbReference type="InterPro" id="IPR002083">
    <property type="entry name" value="MATH/TRAF_dom"/>
</dbReference>
<organism evidence="2 3">
    <name type="scientific">Pristionchus mayeri</name>
    <dbReference type="NCBI Taxonomy" id="1317129"/>
    <lineage>
        <taxon>Eukaryota</taxon>
        <taxon>Metazoa</taxon>
        <taxon>Ecdysozoa</taxon>
        <taxon>Nematoda</taxon>
        <taxon>Chromadorea</taxon>
        <taxon>Rhabditida</taxon>
        <taxon>Rhabditina</taxon>
        <taxon>Diplogasteromorpha</taxon>
        <taxon>Diplogasteroidea</taxon>
        <taxon>Neodiplogasteridae</taxon>
        <taxon>Pristionchus</taxon>
    </lineage>
</organism>
<evidence type="ECO:0000313" key="3">
    <source>
        <dbReference type="Proteomes" id="UP001328107"/>
    </source>
</evidence>
<dbReference type="Pfam" id="PF00917">
    <property type="entry name" value="MATH"/>
    <property type="match status" value="1"/>
</dbReference>
<sequence length="165" mass="19327">FTVGGFGWIAKAEKMRYEFGCKLQFSLRCGVDHKRPWKCEAEVKMNLKRTDGTNSSYNMKRENFHERSIIFEPVDWRRGFPDKVTVEFDIHIISSFGGRFASFCSKPEIFNYQNQMSNVILKIGERKIHVSKEYLSVHSPFFTAMFFDDFVKDGGGGNRTERRRL</sequence>